<evidence type="ECO:0000259" key="2">
    <source>
        <dbReference type="SMART" id="SM00198"/>
    </source>
</evidence>
<organism evidence="3 4">
    <name type="scientific">Mycena chlorophos</name>
    <name type="common">Agaric fungus</name>
    <name type="synonym">Agaricus chlorophos</name>
    <dbReference type="NCBI Taxonomy" id="658473"/>
    <lineage>
        <taxon>Eukaryota</taxon>
        <taxon>Fungi</taxon>
        <taxon>Dikarya</taxon>
        <taxon>Basidiomycota</taxon>
        <taxon>Agaricomycotina</taxon>
        <taxon>Agaricomycetes</taxon>
        <taxon>Agaricomycetidae</taxon>
        <taxon>Agaricales</taxon>
        <taxon>Marasmiineae</taxon>
        <taxon>Mycenaceae</taxon>
        <taxon>Mycena</taxon>
    </lineage>
</organism>
<dbReference type="Gene3D" id="3.40.33.10">
    <property type="entry name" value="CAP"/>
    <property type="match status" value="1"/>
</dbReference>
<evidence type="ECO:0000313" key="3">
    <source>
        <dbReference type="EMBL" id="GAT53746.1"/>
    </source>
</evidence>
<dbReference type="Proteomes" id="UP000815677">
    <property type="component" value="Unassembled WGS sequence"/>
</dbReference>
<reference evidence="3" key="1">
    <citation type="submission" date="2014-09" db="EMBL/GenBank/DDBJ databases">
        <title>Genome sequence of the luminous mushroom Mycena chlorophos for searching fungal bioluminescence genes.</title>
        <authorList>
            <person name="Tanaka Y."/>
            <person name="Kasuga D."/>
            <person name="Oba Y."/>
            <person name="Hase S."/>
            <person name="Sato K."/>
            <person name="Oba Y."/>
            <person name="Sakakibara Y."/>
        </authorList>
    </citation>
    <scope>NUCLEOTIDE SEQUENCE</scope>
</reference>
<dbReference type="InterPro" id="IPR014044">
    <property type="entry name" value="CAP_dom"/>
</dbReference>
<dbReference type="SMART" id="SM00198">
    <property type="entry name" value="SCP"/>
    <property type="match status" value="1"/>
</dbReference>
<sequence>MEADDVGCMARSEQRIERWGQEVAALRTGRREDTPHNANTVLDDEDEDVDMLDDERDEPMKVEPDSEDDEARRIKLDPQPLRNRKTLKAERKAKEVWYNNFRKTETLFLQAMDTAKMAQDEELERENGKLQAQLERLQEECAQAATRNAEADRDNGALAALQGKYQRVKADRKELRQNVSEQVNELAALRAKVDELQAAKLNLENGARSVRVQNRNATAALNKELNNLRQSKSDYKKAKQTQIATLEARYQALEKGNAELLMKHAAEITALKDELQTAKEELQTEKDELQREKDALQREKDALQTAASVSASEQALLKTSRARTPEVPCAHKLLIPQNNLFSFLSQNAASAGFINDVLFLPGRTLPCASNGYLAFAPAYSYDAGKKRWVAGSDFGTLYQTRRELFVVVGDEHISDKSRAVLMPMVIRYSPASAHLGMIPIRETPRIREELRMIVSAEWSRIARATTGALSSCIPGVSVVSAPWPLSSGIASSKSPRYKSRNVRPGAPAEVYSGATRSDQRISAGILQYKTQTCFLVLLSSQFSPFRPHSLDFNFLLQLIMLAYSFFALIAVTLVLARPLVERDGNGSDASDQDVKSYLNGHNSVRAAHGANPLQWNNTLASKAQTWANKCTNTHSGGTLGPFGGTGDYNISSAINNWVTDPTEEPAYNANAPVASHFTQIVWKASTQLGCAAQTCSHVKNFKHPNSHYYVCEFFPPGNVEGEFGRNVQVASSRSDRYRRSLNAHSFLCTAIEANNGSPAQKQAAWQEGRQLAPRDRRSELTHWQSINLIGLISRSSWAHELSARFEVEPNYAFWAPNLVTVAGSLCDQHTGRSSLPGGLLDPTSMSSSQPLAVRIHIGAERRGCAPHLNSFDLRTGPPRAGPPSSLFTLRLPLPNSSRTQVLVLVSTAFSKHRLPGLRDTDMQNQSPSPFAATNRQIMSDTIEFYISLLDVSANDGGPPSLFNEAFPMVDHALLVTQRGLVTREGGRVMDFTIQFKQHHRSLMWKILFGLSTFPFVIQLSLTKMVTDGDTTASFTIPASIGETLRDWSPSAIFVLSALRASLRQQPHECALSLTPRPFTISTLGRTPAHELSLRAPSGNVVVEVVLYRCVTRRCGRAFTPGSRCSKHDT</sequence>
<accession>A0ABQ0LRT3</accession>
<proteinExistence type="predicted"/>
<feature type="region of interest" description="Disordered" evidence="1">
    <location>
        <begin position="28"/>
        <end position="72"/>
    </location>
</feature>
<dbReference type="InterPro" id="IPR035940">
    <property type="entry name" value="CAP_sf"/>
</dbReference>
<evidence type="ECO:0000256" key="1">
    <source>
        <dbReference type="SAM" id="MobiDB-lite"/>
    </source>
</evidence>
<feature type="compositionally biased region" description="Acidic residues" evidence="1">
    <location>
        <begin position="42"/>
        <end position="57"/>
    </location>
</feature>
<dbReference type="SUPFAM" id="SSF55797">
    <property type="entry name" value="PR-1-like"/>
    <property type="match status" value="1"/>
</dbReference>
<keyword evidence="4" id="KW-1185">Reference proteome</keyword>
<dbReference type="EMBL" id="DF848472">
    <property type="protein sequence ID" value="GAT53746.1"/>
    <property type="molecule type" value="Genomic_DNA"/>
</dbReference>
<feature type="domain" description="SCP" evidence="2">
    <location>
        <begin position="592"/>
        <end position="721"/>
    </location>
</feature>
<dbReference type="PANTHER" id="PTHR10334">
    <property type="entry name" value="CYSTEINE-RICH SECRETORY PROTEIN-RELATED"/>
    <property type="match status" value="1"/>
</dbReference>
<gene>
    <name evidence="3" type="ORF">MCHLO_10669</name>
</gene>
<feature type="compositionally biased region" description="Basic and acidic residues" evidence="1">
    <location>
        <begin position="58"/>
        <end position="72"/>
    </location>
</feature>
<feature type="region of interest" description="Disordered" evidence="1">
    <location>
        <begin position="282"/>
        <end position="302"/>
    </location>
</feature>
<dbReference type="InterPro" id="IPR001283">
    <property type="entry name" value="CRISP-related"/>
</dbReference>
<name>A0ABQ0LRT3_MYCCL</name>
<dbReference type="PRINTS" id="PR00837">
    <property type="entry name" value="V5TPXLIKE"/>
</dbReference>
<evidence type="ECO:0000313" key="4">
    <source>
        <dbReference type="Proteomes" id="UP000815677"/>
    </source>
</evidence>
<protein>
    <recommendedName>
        <fullName evidence="2">SCP domain-containing protein</fullName>
    </recommendedName>
</protein>
<dbReference type="Pfam" id="PF00188">
    <property type="entry name" value="CAP"/>
    <property type="match status" value="1"/>
</dbReference>